<dbReference type="GO" id="GO:0012505">
    <property type="term" value="C:endomembrane system"/>
    <property type="evidence" value="ECO:0007669"/>
    <property type="project" value="UniProtKB-SubCell"/>
</dbReference>
<dbReference type="GeneID" id="55564409"/>
<protein>
    <recommendedName>
        <fullName evidence="8">Isoprenylcysteine carboxyl methyltransferase family protein</fullName>
    </recommendedName>
</protein>
<dbReference type="InterPro" id="IPR007318">
    <property type="entry name" value="Phopholipid_MeTrfase"/>
</dbReference>
<dbReference type="RefSeq" id="WP_013188672.1">
    <property type="nucleotide sequence ID" value="NZ_CAMYEK010000017.1"/>
</dbReference>
<dbReference type="PANTHER" id="PTHR12714:SF9">
    <property type="entry name" value="PROTEIN-S-ISOPRENYLCYSTEINE O-METHYLTRANSFERASE"/>
    <property type="match status" value="1"/>
</dbReference>
<feature type="transmembrane region" description="Helical" evidence="5">
    <location>
        <begin position="37"/>
        <end position="62"/>
    </location>
</feature>
<evidence type="ECO:0008006" key="8">
    <source>
        <dbReference type="Google" id="ProtNLM"/>
    </source>
</evidence>
<evidence type="ECO:0000256" key="2">
    <source>
        <dbReference type="ARBA" id="ARBA00022692"/>
    </source>
</evidence>
<dbReference type="PANTHER" id="PTHR12714">
    <property type="entry name" value="PROTEIN-S ISOPRENYLCYSTEINE O-METHYLTRANSFERASE"/>
    <property type="match status" value="1"/>
</dbReference>
<evidence type="ECO:0000313" key="6">
    <source>
        <dbReference type="EMBL" id="SQB64113.1"/>
    </source>
</evidence>
<keyword evidence="4 5" id="KW-0472">Membrane</keyword>
<reference evidence="6 7" key="1">
    <citation type="submission" date="2018-06" db="EMBL/GenBank/DDBJ databases">
        <authorList>
            <consortium name="Pathogen Informatics"/>
            <person name="Doyle S."/>
        </authorList>
    </citation>
    <scope>NUCLEOTIDE SEQUENCE [LARGE SCALE GENOMIC DNA]</scope>
    <source>
        <strain evidence="6 7">NCTC11820</strain>
    </source>
</reference>
<sequence>MLGVGPFYVSGIFIVTVSATIFRYLGWLRIGTIDNLWIRILLILIAIVLMVESVIVWCLAVFGSRMVESVKTGQLMTTGIYAWVRHPVYTAFFLLNTGILISQTNWCLMALPFVYWLALSILLKRTEERWLQQKFGAQYARYAARVNRVLPWPPRGPETI</sequence>
<dbReference type="GO" id="GO:0016740">
    <property type="term" value="F:transferase activity"/>
    <property type="evidence" value="ECO:0007669"/>
    <property type="project" value="UniProtKB-ARBA"/>
</dbReference>
<dbReference type="Gene3D" id="1.20.120.1630">
    <property type="match status" value="1"/>
</dbReference>
<dbReference type="AlphaFoldDB" id="A0A2X2YME2"/>
<dbReference type="Pfam" id="PF04191">
    <property type="entry name" value="PEMT"/>
    <property type="match status" value="1"/>
</dbReference>
<keyword evidence="3 5" id="KW-1133">Transmembrane helix</keyword>
<evidence type="ECO:0000256" key="5">
    <source>
        <dbReference type="SAM" id="Phobius"/>
    </source>
</evidence>
<proteinExistence type="predicted"/>
<dbReference type="Proteomes" id="UP000250245">
    <property type="component" value="Unassembled WGS sequence"/>
</dbReference>
<accession>A0A2X2YME2</accession>
<evidence type="ECO:0000256" key="3">
    <source>
        <dbReference type="ARBA" id="ARBA00022989"/>
    </source>
</evidence>
<keyword evidence="2 5" id="KW-0812">Transmembrane</keyword>
<gene>
    <name evidence="6" type="ORF">NCTC11820_00444</name>
</gene>
<evidence type="ECO:0000313" key="7">
    <source>
        <dbReference type="Proteomes" id="UP000250245"/>
    </source>
</evidence>
<evidence type="ECO:0000256" key="4">
    <source>
        <dbReference type="ARBA" id="ARBA00023136"/>
    </source>
</evidence>
<dbReference type="EMBL" id="UASJ01000001">
    <property type="protein sequence ID" value="SQB64113.1"/>
    <property type="molecule type" value="Genomic_DNA"/>
</dbReference>
<dbReference type="OMA" id="VGPIYVI"/>
<evidence type="ECO:0000256" key="1">
    <source>
        <dbReference type="ARBA" id="ARBA00004127"/>
    </source>
</evidence>
<organism evidence="6 7">
    <name type="scientific">Mobiluncus curtisii</name>
    <dbReference type="NCBI Taxonomy" id="2051"/>
    <lineage>
        <taxon>Bacteria</taxon>
        <taxon>Bacillati</taxon>
        <taxon>Actinomycetota</taxon>
        <taxon>Actinomycetes</taxon>
        <taxon>Actinomycetales</taxon>
        <taxon>Actinomycetaceae</taxon>
        <taxon>Mobiluncus</taxon>
    </lineage>
</organism>
<feature type="transmembrane region" description="Helical" evidence="5">
    <location>
        <begin position="6"/>
        <end position="25"/>
    </location>
</feature>
<comment type="subcellular location">
    <subcellularLocation>
        <location evidence="1">Endomembrane system</location>
        <topology evidence="1">Multi-pass membrane protein</topology>
    </subcellularLocation>
</comment>
<name>A0A2X2YME2_9ACTO</name>
<feature type="transmembrane region" description="Helical" evidence="5">
    <location>
        <begin position="103"/>
        <end position="123"/>
    </location>
</feature>